<sequence>MKNRIKVFYWLPAVIMMIIIFRFSTANGEQSSGLSLGLTQNIIDTVTSIANIDLTPGEKLSIIESIHTPIRKLGHLTEYGILAITVAFPLYVLHKKRRWRLFLWCEGISILYACSDEFHQLFVPERSGQFTDVLIDSIGITCGLLFFCIFLKIIGRNFNSHI</sequence>
<feature type="domain" description="VanZ-like" evidence="2">
    <location>
        <begin position="10"/>
        <end position="150"/>
    </location>
</feature>
<evidence type="ECO:0000313" key="4">
    <source>
        <dbReference type="Proteomes" id="UP000464314"/>
    </source>
</evidence>
<dbReference type="KEGG" id="anr:Ana3638_03385"/>
<name>A0A6P1TIS4_9FIRM</name>
<feature type="transmembrane region" description="Helical" evidence="1">
    <location>
        <begin position="7"/>
        <end position="25"/>
    </location>
</feature>
<proteinExistence type="predicted"/>
<accession>A0A6P1TIS4</accession>
<dbReference type="InterPro" id="IPR016747">
    <property type="entry name" value="Phosphotransbutyrylase"/>
</dbReference>
<keyword evidence="1" id="KW-0812">Transmembrane</keyword>
<dbReference type="AlphaFoldDB" id="A0A6P1TIS4"/>
<dbReference type="NCBIfam" id="NF037970">
    <property type="entry name" value="vanZ_1"/>
    <property type="match status" value="1"/>
</dbReference>
<evidence type="ECO:0000256" key="1">
    <source>
        <dbReference type="SAM" id="Phobius"/>
    </source>
</evidence>
<keyword evidence="4" id="KW-1185">Reference proteome</keyword>
<protein>
    <submittedName>
        <fullName evidence="3">VanZ family protein</fullName>
    </submittedName>
</protein>
<dbReference type="PIRSF" id="PIRSF019083">
    <property type="entry name" value="UCP019083_VanZ"/>
    <property type="match status" value="1"/>
</dbReference>
<keyword evidence="1" id="KW-1133">Transmembrane helix</keyword>
<organism evidence="3 4">
    <name type="scientific">Anaerocolumna sedimenticola</name>
    <dbReference type="NCBI Taxonomy" id="2696063"/>
    <lineage>
        <taxon>Bacteria</taxon>
        <taxon>Bacillati</taxon>
        <taxon>Bacillota</taxon>
        <taxon>Clostridia</taxon>
        <taxon>Lachnospirales</taxon>
        <taxon>Lachnospiraceae</taxon>
        <taxon>Anaerocolumna</taxon>
    </lineage>
</organism>
<evidence type="ECO:0000259" key="2">
    <source>
        <dbReference type="Pfam" id="PF04892"/>
    </source>
</evidence>
<feature type="transmembrane region" description="Helical" evidence="1">
    <location>
        <begin position="76"/>
        <end position="94"/>
    </location>
</feature>
<feature type="transmembrane region" description="Helical" evidence="1">
    <location>
        <begin position="134"/>
        <end position="154"/>
    </location>
</feature>
<reference evidence="3 4" key="1">
    <citation type="submission" date="2020-01" db="EMBL/GenBank/DDBJ databases">
        <title>Genome analysis of Anaerocolumna sp. CBA3638.</title>
        <authorList>
            <person name="Kim J."/>
            <person name="Roh S.W."/>
        </authorList>
    </citation>
    <scope>NUCLEOTIDE SEQUENCE [LARGE SCALE GENOMIC DNA]</scope>
    <source>
        <strain evidence="3 4">CBA3638</strain>
    </source>
</reference>
<dbReference type="InterPro" id="IPR006976">
    <property type="entry name" value="VanZ-like"/>
</dbReference>
<dbReference type="RefSeq" id="WP_161836777.1">
    <property type="nucleotide sequence ID" value="NZ_CP048000.1"/>
</dbReference>
<dbReference type="EMBL" id="CP048000">
    <property type="protein sequence ID" value="QHQ59941.1"/>
    <property type="molecule type" value="Genomic_DNA"/>
</dbReference>
<gene>
    <name evidence="3" type="ORF">Ana3638_03385</name>
</gene>
<dbReference type="Pfam" id="PF04892">
    <property type="entry name" value="VanZ"/>
    <property type="match status" value="1"/>
</dbReference>
<dbReference type="Proteomes" id="UP000464314">
    <property type="component" value="Chromosome"/>
</dbReference>
<feature type="transmembrane region" description="Helical" evidence="1">
    <location>
        <begin position="101"/>
        <end position="122"/>
    </location>
</feature>
<evidence type="ECO:0000313" key="3">
    <source>
        <dbReference type="EMBL" id="QHQ59941.1"/>
    </source>
</evidence>
<keyword evidence="1" id="KW-0472">Membrane</keyword>